<proteinExistence type="predicted"/>
<keyword evidence="2" id="KW-1185">Reference proteome</keyword>
<comment type="caution">
    <text evidence="1">The sequence shown here is derived from an EMBL/GenBank/DDBJ whole genome shotgun (WGS) entry which is preliminary data.</text>
</comment>
<dbReference type="EMBL" id="CAJVPP010000067">
    <property type="protein sequence ID" value="CAG8439114.1"/>
    <property type="molecule type" value="Genomic_DNA"/>
</dbReference>
<protein>
    <submittedName>
        <fullName evidence="1">12767_t:CDS:1</fullName>
    </submittedName>
</protein>
<evidence type="ECO:0000313" key="1">
    <source>
        <dbReference type="EMBL" id="CAG8439114.1"/>
    </source>
</evidence>
<sequence>MRKPNHYRKNYVMRSHPYLYNFSTPCNARNFGTIPEAKRAGAIDRIEKGETKLKLITLFQENMNYIKLTEIPQAYFFRFDRALEYTGKFVSMRINDEMPNILTQHESGNGQEIIVRLSEPYQKMKHDVLPTFNRESDNEEIKEKSTKFQVHRNNEQTVKEWLKELRHIDDEKEEDKQEGNNDQKKIKVKEMVNLRIVFDDDDMNSISPLQRDVLEFLFREIHED</sequence>
<evidence type="ECO:0000313" key="2">
    <source>
        <dbReference type="Proteomes" id="UP000789375"/>
    </source>
</evidence>
<organism evidence="1 2">
    <name type="scientific">Funneliformis mosseae</name>
    <name type="common">Endomycorrhizal fungus</name>
    <name type="synonym">Glomus mosseae</name>
    <dbReference type="NCBI Taxonomy" id="27381"/>
    <lineage>
        <taxon>Eukaryota</taxon>
        <taxon>Fungi</taxon>
        <taxon>Fungi incertae sedis</taxon>
        <taxon>Mucoromycota</taxon>
        <taxon>Glomeromycotina</taxon>
        <taxon>Glomeromycetes</taxon>
        <taxon>Glomerales</taxon>
        <taxon>Glomeraceae</taxon>
        <taxon>Funneliformis</taxon>
    </lineage>
</organism>
<accession>A0A9N8YQ03</accession>
<name>A0A9N8YQ03_FUNMO</name>
<gene>
    <name evidence="1" type="ORF">FMOSSE_LOCUS657</name>
</gene>
<dbReference type="AlphaFoldDB" id="A0A9N8YQ03"/>
<dbReference type="Proteomes" id="UP000789375">
    <property type="component" value="Unassembled WGS sequence"/>
</dbReference>
<reference evidence="1" key="1">
    <citation type="submission" date="2021-06" db="EMBL/GenBank/DDBJ databases">
        <authorList>
            <person name="Kallberg Y."/>
            <person name="Tangrot J."/>
            <person name="Rosling A."/>
        </authorList>
    </citation>
    <scope>NUCLEOTIDE SEQUENCE</scope>
    <source>
        <strain evidence="1">87-6 pot B 2015</strain>
    </source>
</reference>